<dbReference type="NCBIfam" id="TIGR00163">
    <property type="entry name" value="PS_decarb"/>
    <property type="match status" value="1"/>
</dbReference>
<feature type="region of interest" description="Disordered" evidence="13">
    <location>
        <begin position="274"/>
        <end position="306"/>
    </location>
</feature>
<evidence type="ECO:0000256" key="1">
    <source>
        <dbReference type="ARBA" id="ARBA00005189"/>
    </source>
</evidence>
<sequence>MDKLFIAFQYIVPQHLLSRLMGKIANSQRKWLKDPFTRWFVDRFGIDMSEAAEEDPCAYASFNDFFTRALKEGARPIDDDKQSIVFPADGAISQLGDIQHGRIFQAKGQSYSTLELLGGANELAAEFNDGKFATVYLSPKDYHRVHMPLAGKLRSMIHVPGDLFSVNETTAENVPRLFARNERVVCIFDTEVGPMAVVLVGAMIVASIETVWAGQITPQLRQIQRKDYDQLLDDIELDKGEEMGRFKLGSTAIVLFGKDVMNWNEELQAGSPTVMGQSMGQILSQEEKGEQEEPKEQQETDQEDDN</sequence>
<dbReference type="InterPro" id="IPR003817">
    <property type="entry name" value="PS_Dcarbxylase"/>
</dbReference>
<comment type="similarity">
    <text evidence="12">Belongs to the phosphatidylserine decarboxylase family. PSD-B subfamily. Prokaryotic type I sub-subfamily.</text>
</comment>
<keyword evidence="15" id="KW-1185">Reference proteome</keyword>
<evidence type="ECO:0000256" key="12">
    <source>
        <dbReference type="HAMAP-Rule" id="MF_00662"/>
    </source>
</evidence>
<feature type="compositionally biased region" description="Basic and acidic residues" evidence="13">
    <location>
        <begin position="285"/>
        <end position="298"/>
    </location>
</feature>
<evidence type="ECO:0000256" key="4">
    <source>
        <dbReference type="ARBA" id="ARBA00022793"/>
    </source>
</evidence>
<evidence type="ECO:0000256" key="5">
    <source>
        <dbReference type="ARBA" id="ARBA00023098"/>
    </source>
</evidence>
<dbReference type="FunCoup" id="A0A7X0JQX4">
    <property type="interactions" value="334"/>
</dbReference>
<evidence type="ECO:0000256" key="10">
    <source>
        <dbReference type="ARBA" id="ARBA00023264"/>
    </source>
</evidence>
<feature type="modified residue" description="Pyruvic acid (Ser); by autocatalysis" evidence="12">
    <location>
        <position position="250"/>
    </location>
</feature>
<evidence type="ECO:0000256" key="8">
    <source>
        <dbReference type="ARBA" id="ARBA00023209"/>
    </source>
</evidence>
<proteinExistence type="inferred from homology"/>
<comment type="PTM">
    <text evidence="12">Is synthesized initially as an inactive proenzyme. Formation of the active enzyme involves a self-maturation process in which the active site pyruvoyl group is generated from an internal serine residue via an autocatalytic post-translational modification. Two non-identical subunits are generated from the proenzyme in this reaction, and the pyruvate is formed at the N-terminus of the alpha chain, which is derived from the carboxyl end of the proenzyme. The autoendoproteolytic cleavage occurs by a canonical serine protease mechanism, in which the side chain hydroxyl group of the serine supplies its oxygen atom to form the C-terminus of the beta chain, while the remainder of the serine residue undergoes an oxidative deamination to produce ammonia and the pyruvoyl prosthetic group on the alpha chain. During this reaction, the Ser that is part of the protease active site of the proenzyme becomes the pyruvoyl prosthetic group, which constitutes an essential element of the active site of the mature decarboxylase.</text>
</comment>
<keyword evidence="11 12" id="KW-0670">Pyruvate</keyword>
<feature type="chain" id="PRO_5031656727" description="Phosphatidylserine decarboxylase beta chain" evidence="12">
    <location>
        <begin position="1"/>
        <end position="249"/>
    </location>
</feature>
<evidence type="ECO:0000313" key="14">
    <source>
        <dbReference type="EMBL" id="MBB6520663.1"/>
    </source>
</evidence>
<evidence type="ECO:0000256" key="7">
    <source>
        <dbReference type="ARBA" id="ARBA00023145"/>
    </source>
</evidence>
<comment type="caution">
    <text evidence="14">The sequence shown here is derived from an EMBL/GenBank/DDBJ whole genome shotgun (WGS) entry which is preliminary data.</text>
</comment>
<keyword evidence="2 12" id="KW-1003">Cell membrane</keyword>
<organism evidence="14 15">
    <name type="scientific">Pseudoteredinibacter isoporae</name>
    <dbReference type="NCBI Taxonomy" id="570281"/>
    <lineage>
        <taxon>Bacteria</taxon>
        <taxon>Pseudomonadati</taxon>
        <taxon>Pseudomonadota</taxon>
        <taxon>Gammaproteobacteria</taxon>
        <taxon>Cellvibrionales</taxon>
        <taxon>Cellvibrionaceae</taxon>
        <taxon>Pseudoteredinibacter</taxon>
    </lineage>
</organism>
<evidence type="ECO:0000256" key="11">
    <source>
        <dbReference type="ARBA" id="ARBA00023317"/>
    </source>
</evidence>
<comment type="subcellular location">
    <subcellularLocation>
        <location evidence="12">Cell membrane</location>
        <topology evidence="12">Peripheral membrane protein</topology>
    </subcellularLocation>
</comment>
<dbReference type="InterPro" id="IPR033178">
    <property type="entry name" value="PSD_type1_pro"/>
</dbReference>
<feature type="active site" description="Schiff-base intermediate with substrate; via pyruvic acid; for decarboxylase activity" evidence="12">
    <location>
        <position position="250"/>
    </location>
</feature>
<comment type="pathway">
    <text evidence="1">Lipid metabolism.</text>
</comment>
<comment type="cofactor">
    <cofactor evidence="12">
        <name>pyruvate</name>
        <dbReference type="ChEBI" id="CHEBI:15361"/>
    </cofactor>
    <text evidence="12">Binds 1 pyruvoyl group covalently per subunit.</text>
</comment>
<dbReference type="UniPathway" id="UPA00558">
    <property type="reaction ID" value="UER00616"/>
</dbReference>
<keyword evidence="7 12" id="KW-0865">Zymogen</keyword>
<dbReference type="EC" id="4.1.1.65" evidence="12"/>
<evidence type="ECO:0000256" key="9">
    <source>
        <dbReference type="ARBA" id="ARBA00023239"/>
    </source>
</evidence>
<dbReference type="PANTHER" id="PTHR10067:SF6">
    <property type="entry name" value="PHOSPHATIDYLSERINE DECARBOXYLASE PROENZYME, MITOCHONDRIAL"/>
    <property type="match status" value="1"/>
</dbReference>
<keyword evidence="10 12" id="KW-1208">Phospholipid metabolism</keyword>
<evidence type="ECO:0000256" key="13">
    <source>
        <dbReference type="SAM" id="MobiDB-lite"/>
    </source>
</evidence>
<keyword evidence="6 12" id="KW-0472">Membrane</keyword>
<evidence type="ECO:0000256" key="3">
    <source>
        <dbReference type="ARBA" id="ARBA00022516"/>
    </source>
</evidence>
<feature type="active site" description="Charge relay system; for autoendoproteolytic cleavage activity" evidence="12">
    <location>
        <position position="146"/>
    </location>
</feature>
<dbReference type="PANTHER" id="PTHR10067">
    <property type="entry name" value="PHOSPHATIDYLSERINE DECARBOXYLASE"/>
    <property type="match status" value="1"/>
</dbReference>
<feature type="chain" id="PRO_5031656728" description="Phosphatidylserine decarboxylase alpha chain" evidence="12">
    <location>
        <begin position="250"/>
        <end position="306"/>
    </location>
</feature>
<evidence type="ECO:0000256" key="6">
    <source>
        <dbReference type="ARBA" id="ARBA00023136"/>
    </source>
</evidence>
<comment type="subunit">
    <text evidence="12">Heterodimer of a large membrane-associated beta subunit and a small pyruvoyl-containing alpha subunit.</text>
</comment>
<comment type="catalytic activity">
    <reaction evidence="12">
        <text>a 1,2-diacyl-sn-glycero-3-phospho-L-serine + H(+) = a 1,2-diacyl-sn-glycero-3-phosphoethanolamine + CO2</text>
        <dbReference type="Rhea" id="RHEA:20828"/>
        <dbReference type="ChEBI" id="CHEBI:15378"/>
        <dbReference type="ChEBI" id="CHEBI:16526"/>
        <dbReference type="ChEBI" id="CHEBI:57262"/>
        <dbReference type="ChEBI" id="CHEBI:64612"/>
        <dbReference type="EC" id="4.1.1.65"/>
    </reaction>
</comment>
<dbReference type="InterPro" id="IPR033177">
    <property type="entry name" value="PSD-B"/>
</dbReference>
<keyword evidence="9 12" id="KW-0456">Lyase</keyword>
<dbReference type="Pfam" id="PF02666">
    <property type="entry name" value="PS_Dcarbxylase"/>
    <property type="match status" value="1"/>
</dbReference>
<keyword evidence="5 12" id="KW-0443">Lipid metabolism</keyword>
<protein>
    <recommendedName>
        <fullName evidence="12">Phosphatidylserine decarboxylase proenzyme</fullName>
        <ecNumber evidence="12">4.1.1.65</ecNumber>
    </recommendedName>
    <component>
        <recommendedName>
            <fullName evidence="12">Phosphatidylserine decarboxylase alpha chain</fullName>
        </recommendedName>
    </component>
    <component>
        <recommendedName>
            <fullName evidence="12">Phosphatidylserine decarboxylase beta chain</fullName>
        </recommendedName>
    </component>
</protein>
<comment type="function">
    <text evidence="12">Catalyzes the formation of phosphatidylethanolamine (PtdEtn) from phosphatidylserine (PtdSer).</text>
</comment>
<feature type="site" description="Cleavage (non-hydrolytic); by autocatalysis" evidence="12">
    <location>
        <begin position="249"/>
        <end position="250"/>
    </location>
</feature>
<reference evidence="14 15" key="1">
    <citation type="submission" date="2020-08" db="EMBL/GenBank/DDBJ databases">
        <title>Genomic Encyclopedia of Type Strains, Phase IV (KMG-IV): sequencing the most valuable type-strain genomes for metagenomic binning, comparative biology and taxonomic classification.</title>
        <authorList>
            <person name="Goeker M."/>
        </authorList>
    </citation>
    <scope>NUCLEOTIDE SEQUENCE [LARGE SCALE GENOMIC DNA]</scope>
    <source>
        <strain evidence="14 15">DSM 22368</strain>
    </source>
</reference>
<dbReference type="GO" id="GO:0004609">
    <property type="term" value="F:phosphatidylserine decarboxylase activity"/>
    <property type="evidence" value="ECO:0007669"/>
    <property type="project" value="UniProtKB-UniRule"/>
</dbReference>
<dbReference type="InParanoid" id="A0A7X0JQX4"/>
<dbReference type="EMBL" id="JACHHT010000001">
    <property type="protein sequence ID" value="MBB6520663.1"/>
    <property type="molecule type" value="Genomic_DNA"/>
</dbReference>
<gene>
    <name evidence="12" type="primary">psd</name>
    <name evidence="14" type="ORF">HNR48_000941</name>
</gene>
<feature type="active site" description="Charge relay system; for autoendoproteolytic cleavage activity" evidence="12">
    <location>
        <position position="250"/>
    </location>
</feature>
<dbReference type="Proteomes" id="UP000528457">
    <property type="component" value="Unassembled WGS sequence"/>
</dbReference>
<dbReference type="HAMAP" id="MF_00662">
    <property type="entry name" value="PS_decarb_PSD_B_type1"/>
    <property type="match status" value="1"/>
</dbReference>
<name>A0A7X0JQX4_9GAMM</name>
<feature type="compositionally biased region" description="Polar residues" evidence="13">
    <location>
        <begin position="274"/>
        <end position="284"/>
    </location>
</feature>
<evidence type="ECO:0000256" key="2">
    <source>
        <dbReference type="ARBA" id="ARBA00022475"/>
    </source>
</evidence>
<feature type="active site" description="Charge relay system; for autoendoproteolytic cleavage activity" evidence="12">
    <location>
        <position position="89"/>
    </location>
</feature>
<dbReference type="AlphaFoldDB" id="A0A7X0JQX4"/>
<dbReference type="GO" id="GO:0005886">
    <property type="term" value="C:plasma membrane"/>
    <property type="evidence" value="ECO:0007669"/>
    <property type="project" value="UniProtKB-SubCell"/>
</dbReference>
<comment type="pathway">
    <text evidence="12">Phospholipid metabolism; phosphatidylethanolamine biosynthesis; phosphatidylethanolamine from CDP-diacylglycerol: step 2/2.</text>
</comment>
<dbReference type="RefSeq" id="WP_166850583.1">
    <property type="nucleotide sequence ID" value="NZ_JAAONY010000001.1"/>
</dbReference>
<keyword evidence="8 12" id="KW-0594">Phospholipid biosynthesis</keyword>
<dbReference type="GO" id="GO:0006646">
    <property type="term" value="P:phosphatidylethanolamine biosynthetic process"/>
    <property type="evidence" value="ECO:0007669"/>
    <property type="project" value="UniProtKB-UniRule"/>
</dbReference>
<accession>A0A7X0JQX4</accession>
<keyword evidence="3 12" id="KW-0444">Lipid biosynthesis</keyword>
<evidence type="ECO:0000313" key="15">
    <source>
        <dbReference type="Proteomes" id="UP000528457"/>
    </source>
</evidence>
<keyword evidence="4 12" id="KW-0210">Decarboxylase</keyword>